<dbReference type="SMART" id="SM00220">
    <property type="entry name" value="S_TKc"/>
    <property type="match status" value="1"/>
</dbReference>
<dbReference type="GO" id="GO:0009737">
    <property type="term" value="P:response to abscisic acid"/>
    <property type="evidence" value="ECO:0007669"/>
    <property type="project" value="UniProtKB-ARBA"/>
</dbReference>
<evidence type="ECO:0000313" key="22">
    <source>
        <dbReference type="Proteomes" id="UP000215914"/>
    </source>
</evidence>
<dbReference type="FunCoup" id="A0A251VMB2">
    <property type="interactions" value="613"/>
</dbReference>
<reference evidence="21" key="2">
    <citation type="submission" date="2017-02" db="EMBL/GenBank/DDBJ databases">
        <title>Sunflower complete genome.</title>
        <authorList>
            <person name="Langlade N."/>
            <person name="Munos S."/>
        </authorList>
    </citation>
    <scope>NUCLEOTIDE SEQUENCE [LARGE SCALE GENOMIC DNA]</scope>
    <source>
        <tissue evidence="21">Leaves</tissue>
    </source>
</reference>
<dbReference type="GO" id="GO:0006955">
    <property type="term" value="P:immune response"/>
    <property type="evidence" value="ECO:0000318"/>
    <property type="project" value="GO_Central"/>
</dbReference>
<accession>A0A251VMB2</accession>
<evidence type="ECO:0000313" key="21">
    <source>
        <dbReference type="EMBL" id="OTG36293.1"/>
    </source>
</evidence>
<dbReference type="Gene3D" id="3.30.200.20">
    <property type="entry name" value="Phosphorylase Kinase, domain 1"/>
    <property type="match status" value="1"/>
</dbReference>
<evidence type="ECO:0000256" key="9">
    <source>
        <dbReference type="ARBA" id="ARBA00022777"/>
    </source>
</evidence>
<reference evidence="20 22" key="1">
    <citation type="journal article" date="2017" name="Nature">
        <title>The sunflower genome provides insights into oil metabolism, flowering and Asterid evolution.</title>
        <authorList>
            <person name="Badouin H."/>
            <person name="Gouzy J."/>
            <person name="Grassa C.J."/>
            <person name="Murat F."/>
            <person name="Staton S.E."/>
            <person name="Cottret L."/>
            <person name="Lelandais-Briere C."/>
            <person name="Owens G.L."/>
            <person name="Carrere S."/>
            <person name="Mayjonade B."/>
            <person name="Legrand L."/>
            <person name="Gill N."/>
            <person name="Kane N.C."/>
            <person name="Bowers J.E."/>
            <person name="Hubner S."/>
            <person name="Bellec A."/>
            <person name="Berard A."/>
            <person name="Berges H."/>
            <person name="Blanchet N."/>
            <person name="Boniface M.C."/>
            <person name="Brunel D."/>
            <person name="Catrice O."/>
            <person name="Chaidir N."/>
            <person name="Claudel C."/>
            <person name="Donnadieu C."/>
            <person name="Faraut T."/>
            <person name="Fievet G."/>
            <person name="Helmstetter N."/>
            <person name="King M."/>
            <person name="Knapp S.J."/>
            <person name="Lai Z."/>
            <person name="Le Paslier M.C."/>
            <person name="Lippi Y."/>
            <person name="Lorenzon L."/>
            <person name="Mandel J.R."/>
            <person name="Marage G."/>
            <person name="Marchand G."/>
            <person name="Marquand E."/>
            <person name="Bret-Mestries E."/>
            <person name="Morien E."/>
            <person name="Nambeesan S."/>
            <person name="Nguyen T."/>
            <person name="Pegot-Espagnet P."/>
            <person name="Pouilly N."/>
            <person name="Raftis F."/>
            <person name="Sallet E."/>
            <person name="Schiex T."/>
            <person name="Thomas J."/>
            <person name="Vandecasteele C."/>
            <person name="Vares D."/>
            <person name="Vear F."/>
            <person name="Vautrin S."/>
            <person name="Crespi M."/>
            <person name="Mangin B."/>
            <person name="Burke J.M."/>
            <person name="Salse J."/>
            <person name="Munos S."/>
            <person name="Vincourt P."/>
            <person name="Rieseberg L.H."/>
            <person name="Langlade N.B."/>
        </authorList>
    </citation>
    <scope>NUCLEOTIDE SEQUENCE [LARGE SCALE GENOMIC DNA]</scope>
    <source>
        <strain evidence="22">cv. SF193</strain>
        <tissue evidence="20">Leaves</tissue>
    </source>
</reference>
<dbReference type="GO" id="GO:0005886">
    <property type="term" value="C:plasma membrane"/>
    <property type="evidence" value="ECO:0000318"/>
    <property type="project" value="GO_Central"/>
</dbReference>
<keyword evidence="2" id="KW-0723">Serine/threonine-protein kinase</keyword>
<comment type="subcellular location">
    <subcellularLocation>
        <location evidence="1">Membrane</location>
        <topology evidence="1">Single-pass membrane protein</topology>
    </subcellularLocation>
</comment>
<keyword evidence="22" id="KW-1185">Reference proteome</keyword>
<dbReference type="SUPFAM" id="SSF56112">
    <property type="entry name" value="Protein kinase-like (PK-like)"/>
    <property type="match status" value="1"/>
</dbReference>
<dbReference type="InterPro" id="IPR011009">
    <property type="entry name" value="Kinase-like_dom_sf"/>
</dbReference>
<dbReference type="FunFam" id="3.30.200.20:FF:000142">
    <property type="entry name" value="Cysteine-rich receptor-like protein kinase 10"/>
    <property type="match status" value="1"/>
</dbReference>
<proteinExistence type="predicted"/>
<feature type="domain" description="Gnk2-homologous" evidence="19">
    <location>
        <begin position="139"/>
        <end position="246"/>
    </location>
</feature>
<dbReference type="CDD" id="cd23509">
    <property type="entry name" value="Gnk2-like"/>
    <property type="match status" value="2"/>
</dbReference>
<dbReference type="PROSITE" id="PS50011">
    <property type="entry name" value="PROTEIN_KINASE_DOM"/>
    <property type="match status" value="1"/>
</dbReference>
<keyword evidence="11 17" id="KW-1133">Transmembrane helix</keyword>
<dbReference type="InterPro" id="IPR038408">
    <property type="entry name" value="GNK2_sf"/>
</dbReference>
<dbReference type="PANTHER" id="PTHR27002:SF1104">
    <property type="entry name" value="CYSTEINE-RICH RECEPTOR-LIKE PROTEIN KINASE 27-RELATED"/>
    <property type="match status" value="1"/>
</dbReference>
<keyword evidence="13" id="KW-0675">Receptor</keyword>
<dbReference type="PROSITE" id="PS51473">
    <property type="entry name" value="GNK2"/>
    <property type="match status" value="2"/>
</dbReference>
<evidence type="ECO:0000256" key="8">
    <source>
        <dbReference type="ARBA" id="ARBA00022741"/>
    </source>
</evidence>
<evidence type="ECO:0000256" key="16">
    <source>
        <dbReference type="SAM" id="MobiDB-lite"/>
    </source>
</evidence>
<evidence type="ECO:0000256" key="1">
    <source>
        <dbReference type="ARBA" id="ARBA00004167"/>
    </source>
</evidence>
<dbReference type="GO" id="GO:0007165">
    <property type="term" value="P:signal transduction"/>
    <property type="evidence" value="ECO:0000318"/>
    <property type="project" value="GO_Central"/>
</dbReference>
<keyword evidence="3" id="KW-0597">Phosphoprotein</keyword>
<sequence>MKIIVTRKALLLFSLIFMYLINFLIKAQPPYPFIKCQNETTYIANSVYNRNLDAALFSLQTTNSGFGYYNSSAGQGTDRANAICLCRGDVERNMCQSCLRDAIFRLRVVCHNQTEAVIYYEFCLLKYSNATILGNNDMARDIYRMQNINTFSDKEQFNGVLQPFMSKLRGEAAAGNSLLKFAMEDTSGPGSNTLYGVTQCVPSLSEPECNDCLEYAINQMSLCCDGRYGVVILMTRCNVRYEIYEFSINSAILPPPPSSQPSPPVTSPPGKKTRPSRTVIFVIVLTVSAIVIASICIFLILRRKKILVKKDNIMDISTIESLQYTFEMVKEATNDFSESNKLGEGGFGSVYKGNLQNGQDIAVKRLSKDSGQGENEFKNEVMLVAKLQHRNLVRFLGFSLEGTERLLIYEFMPNASLDHFIFDPTKCALLDWNKRDKIIKGVARGLLYLHEDSRLRIIHRDLKASNVLLDEEMNPKIADFGMARLFNIQETHGCTNRIVGTYGYMPPEYVMHGQFSVKLDVFSFGVLVLEIITGQKNQYFKIDNKLEFLLTYAWKSWRQETTSNMIDPTLMVESNSLDEIIRTIHIGLLCVQSNVAERPTMASIVLMLNSSSLSLQIPSEPAFFMRSSATVVAASDSENSNQRSSQSSGNDASISDIVAR</sequence>
<evidence type="ECO:0000256" key="3">
    <source>
        <dbReference type="ARBA" id="ARBA00022553"/>
    </source>
</evidence>
<dbReference type="OrthoDB" id="4062651at2759"/>
<dbReference type="PROSITE" id="PS00108">
    <property type="entry name" value="PROTEIN_KINASE_ST"/>
    <property type="match status" value="1"/>
</dbReference>
<dbReference type="Pfam" id="PF00069">
    <property type="entry name" value="Pkinase"/>
    <property type="match status" value="1"/>
</dbReference>
<dbReference type="Gramene" id="mRNA:HanXRQr2_Chr01g0003821">
    <property type="protein sequence ID" value="mRNA:HanXRQr2_Chr01g0003821"/>
    <property type="gene ID" value="HanXRQr2_Chr01g0003821"/>
</dbReference>
<dbReference type="InParanoid" id="A0A251VMB2"/>
<evidence type="ECO:0000256" key="17">
    <source>
        <dbReference type="SAM" id="Phobius"/>
    </source>
</evidence>
<evidence type="ECO:0000256" key="12">
    <source>
        <dbReference type="ARBA" id="ARBA00023136"/>
    </source>
</evidence>
<evidence type="ECO:0000256" key="2">
    <source>
        <dbReference type="ARBA" id="ARBA00022527"/>
    </source>
</evidence>
<dbReference type="InterPro" id="IPR002902">
    <property type="entry name" value="GNK2"/>
</dbReference>
<evidence type="ECO:0000256" key="10">
    <source>
        <dbReference type="ARBA" id="ARBA00022840"/>
    </source>
</evidence>
<evidence type="ECO:0000259" key="18">
    <source>
        <dbReference type="PROSITE" id="PS50011"/>
    </source>
</evidence>
<keyword evidence="12 17" id="KW-0472">Membrane</keyword>
<feature type="transmembrane region" description="Helical" evidence="17">
    <location>
        <begin position="279"/>
        <end position="301"/>
    </location>
</feature>
<dbReference type="OMA" id="DRANAIC"/>
<dbReference type="CDD" id="cd14066">
    <property type="entry name" value="STKc_IRAK"/>
    <property type="match status" value="1"/>
</dbReference>
<keyword evidence="4 20" id="KW-0808">Transferase</keyword>
<evidence type="ECO:0000256" key="14">
    <source>
        <dbReference type="ARBA" id="ARBA00023180"/>
    </source>
</evidence>
<dbReference type="InterPro" id="IPR017441">
    <property type="entry name" value="Protein_kinase_ATP_BS"/>
</dbReference>
<keyword evidence="7" id="KW-0677">Repeat</keyword>
<feature type="compositionally biased region" description="Low complexity" evidence="16">
    <location>
        <begin position="635"/>
        <end position="648"/>
    </location>
</feature>
<keyword evidence="14" id="KW-0325">Glycoprotein</keyword>
<feature type="region of interest" description="Disordered" evidence="16">
    <location>
        <begin position="255"/>
        <end position="274"/>
    </location>
</feature>
<dbReference type="InterPro" id="IPR008271">
    <property type="entry name" value="Ser/Thr_kinase_AS"/>
</dbReference>
<dbReference type="FunFam" id="1.10.510.10:FF:000343">
    <property type="entry name" value="Cysteine-rich receptor-like protein kinase 28"/>
    <property type="match status" value="1"/>
</dbReference>
<evidence type="ECO:0000313" key="20">
    <source>
        <dbReference type="EMBL" id="KAF5820582.1"/>
    </source>
</evidence>
<evidence type="ECO:0000256" key="4">
    <source>
        <dbReference type="ARBA" id="ARBA00022679"/>
    </source>
</evidence>
<dbReference type="EMBL" id="MNCJ02000316">
    <property type="protein sequence ID" value="KAF5820582.1"/>
    <property type="molecule type" value="Genomic_DNA"/>
</dbReference>
<dbReference type="GO" id="GO:0005524">
    <property type="term" value="F:ATP binding"/>
    <property type="evidence" value="ECO:0007669"/>
    <property type="project" value="UniProtKB-UniRule"/>
</dbReference>
<evidence type="ECO:0000256" key="13">
    <source>
        <dbReference type="ARBA" id="ARBA00023170"/>
    </source>
</evidence>
<evidence type="ECO:0000256" key="6">
    <source>
        <dbReference type="ARBA" id="ARBA00022729"/>
    </source>
</evidence>
<dbReference type="PROSITE" id="PS00107">
    <property type="entry name" value="PROTEIN_KINASE_ATP"/>
    <property type="match status" value="1"/>
</dbReference>
<feature type="binding site" evidence="15">
    <location>
        <position position="364"/>
    </location>
    <ligand>
        <name>ATP</name>
        <dbReference type="ChEBI" id="CHEBI:30616"/>
    </ligand>
</feature>
<evidence type="ECO:0000256" key="11">
    <source>
        <dbReference type="ARBA" id="ARBA00022989"/>
    </source>
</evidence>
<feature type="region of interest" description="Disordered" evidence="16">
    <location>
        <begin position="635"/>
        <end position="660"/>
    </location>
</feature>
<dbReference type="AlphaFoldDB" id="A0A251VMB2"/>
<dbReference type="PANTHER" id="PTHR27002">
    <property type="entry name" value="RECEPTOR-LIKE SERINE/THREONINE-PROTEIN KINASE SD1-8"/>
    <property type="match status" value="1"/>
</dbReference>
<evidence type="ECO:0000256" key="5">
    <source>
        <dbReference type="ARBA" id="ARBA00022692"/>
    </source>
</evidence>
<dbReference type="GO" id="GO:0004674">
    <property type="term" value="F:protein serine/threonine kinase activity"/>
    <property type="evidence" value="ECO:0000318"/>
    <property type="project" value="GO_Central"/>
</dbReference>
<protein>
    <submittedName>
        <fullName evidence="21">Putative cGMP-dependent kinase</fullName>
    </submittedName>
</protein>
<name>A0A251VMB2_HELAN</name>
<dbReference type="InterPro" id="IPR000719">
    <property type="entry name" value="Prot_kinase_dom"/>
</dbReference>
<dbReference type="Gene3D" id="3.30.430.20">
    <property type="entry name" value="Gnk2 domain, C-X8-C-X2-C motif"/>
    <property type="match status" value="2"/>
</dbReference>
<keyword evidence="9 21" id="KW-0418">Kinase</keyword>
<evidence type="ECO:0000256" key="7">
    <source>
        <dbReference type="ARBA" id="ARBA00022737"/>
    </source>
</evidence>
<organism evidence="21 22">
    <name type="scientific">Helianthus annuus</name>
    <name type="common">Common sunflower</name>
    <dbReference type="NCBI Taxonomy" id="4232"/>
    <lineage>
        <taxon>Eukaryota</taxon>
        <taxon>Viridiplantae</taxon>
        <taxon>Streptophyta</taxon>
        <taxon>Embryophyta</taxon>
        <taxon>Tracheophyta</taxon>
        <taxon>Spermatophyta</taxon>
        <taxon>Magnoliopsida</taxon>
        <taxon>eudicotyledons</taxon>
        <taxon>Gunneridae</taxon>
        <taxon>Pentapetalae</taxon>
        <taxon>asterids</taxon>
        <taxon>campanulids</taxon>
        <taxon>Asterales</taxon>
        <taxon>Asteraceae</taxon>
        <taxon>Asteroideae</taxon>
        <taxon>Heliantheae alliance</taxon>
        <taxon>Heliantheae</taxon>
        <taxon>Helianthus</taxon>
    </lineage>
</organism>
<reference evidence="20" key="3">
    <citation type="submission" date="2020-06" db="EMBL/GenBank/DDBJ databases">
        <title>Helianthus annuus Genome sequencing and assembly Release 2.</title>
        <authorList>
            <person name="Gouzy J."/>
            <person name="Langlade N."/>
            <person name="Munos S."/>
        </authorList>
    </citation>
    <scope>NUCLEOTIDE SEQUENCE</scope>
    <source>
        <tissue evidence="20">Leaves</tissue>
    </source>
</reference>
<keyword evidence="8 15" id="KW-0547">Nucleotide-binding</keyword>
<dbReference type="EMBL" id="CM007890">
    <property type="protein sequence ID" value="OTG36293.1"/>
    <property type="molecule type" value="Genomic_DNA"/>
</dbReference>
<gene>
    <name evidence="21" type="ORF">HannXRQ_Chr01g0006031</name>
    <name evidence="20" type="ORF">HanXRQr2_Chr01g0003821</name>
</gene>
<keyword evidence="6" id="KW-0732">Signal</keyword>
<dbReference type="Pfam" id="PF01657">
    <property type="entry name" value="Stress-antifung"/>
    <property type="match status" value="2"/>
</dbReference>
<dbReference type="Gene3D" id="1.10.510.10">
    <property type="entry name" value="Transferase(Phosphotransferase) domain 1"/>
    <property type="match status" value="1"/>
</dbReference>
<feature type="domain" description="Gnk2-homologous" evidence="19">
    <location>
        <begin position="30"/>
        <end position="132"/>
    </location>
</feature>
<keyword evidence="5 17" id="KW-0812">Transmembrane</keyword>
<evidence type="ECO:0000256" key="15">
    <source>
        <dbReference type="PROSITE-ProRule" id="PRU10141"/>
    </source>
</evidence>
<feature type="domain" description="Protein kinase" evidence="18">
    <location>
        <begin position="336"/>
        <end position="623"/>
    </location>
</feature>
<evidence type="ECO:0000259" key="19">
    <source>
        <dbReference type="PROSITE" id="PS51473"/>
    </source>
</evidence>
<keyword evidence="10 15" id="KW-0067">ATP-binding</keyword>
<dbReference type="Proteomes" id="UP000215914">
    <property type="component" value="Chromosome 1"/>
</dbReference>
<dbReference type="FunFam" id="3.30.430.20:FF:000002">
    <property type="entry name" value="Cysteine-rich receptor-like protein kinase 10"/>
    <property type="match status" value="1"/>
</dbReference>
<feature type="compositionally biased region" description="Pro residues" evidence="16">
    <location>
        <begin position="255"/>
        <end position="267"/>
    </location>
</feature>